<dbReference type="RefSeq" id="WP_018164416.1">
    <property type="nucleotide sequence ID" value="NZ_FMXP01000036.1"/>
</dbReference>
<reference evidence="1 2" key="1">
    <citation type="submission" date="2016-10" db="EMBL/GenBank/DDBJ databases">
        <authorList>
            <person name="de Groot N.N."/>
        </authorList>
    </citation>
    <scope>NUCLEOTIDE SEQUENCE [LARGE SCALE GENOMIC DNA]</scope>
    <source>
        <strain evidence="1 2">A-4</strain>
    </source>
</reference>
<proteinExistence type="predicted"/>
<protein>
    <submittedName>
        <fullName evidence="1">Uncharacterized protein</fullName>
    </submittedName>
</protein>
<accession>A0A1G6DD72</accession>
<dbReference type="Proteomes" id="UP000182508">
    <property type="component" value="Unassembled WGS sequence"/>
</dbReference>
<sequence>MWVVRNTNWRNGNQYVQAQKSFETYEEAQKFREKQAVSTEIYETNQSVEDFGTF</sequence>
<evidence type="ECO:0000313" key="2">
    <source>
        <dbReference type="Proteomes" id="UP000182508"/>
    </source>
</evidence>
<evidence type="ECO:0000313" key="1">
    <source>
        <dbReference type="EMBL" id="SDB43114.1"/>
    </source>
</evidence>
<keyword evidence="2" id="KW-1185">Reference proteome</keyword>
<organism evidence="1 2">
    <name type="scientific">Streptococcus henryi</name>
    <dbReference type="NCBI Taxonomy" id="439219"/>
    <lineage>
        <taxon>Bacteria</taxon>
        <taxon>Bacillati</taxon>
        <taxon>Bacillota</taxon>
        <taxon>Bacilli</taxon>
        <taxon>Lactobacillales</taxon>
        <taxon>Streptococcaceae</taxon>
        <taxon>Streptococcus</taxon>
    </lineage>
</organism>
<dbReference type="AlphaFoldDB" id="A0A1G6DD72"/>
<name>A0A1G6DD72_9STRE</name>
<gene>
    <name evidence="1" type="ORF">SAMN02910293_02131</name>
</gene>
<dbReference type="EMBL" id="FMXP01000036">
    <property type="protein sequence ID" value="SDB43114.1"/>
    <property type="molecule type" value="Genomic_DNA"/>
</dbReference>